<dbReference type="InterPro" id="IPR032675">
    <property type="entry name" value="LRR_dom_sf"/>
</dbReference>
<name>A0A397T2D2_9GLOM</name>
<organism evidence="1 2">
    <name type="scientific">Glomus cerebriforme</name>
    <dbReference type="NCBI Taxonomy" id="658196"/>
    <lineage>
        <taxon>Eukaryota</taxon>
        <taxon>Fungi</taxon>
        <taxon>Fungi incertae sedis</taxon>
        <taxon>Mucoromycota</taxon>
        <taxon>Glomeromycotina</taxon>
        <taxon>Glomeromycetes</taxon>
        <taxon>Glomerales</taxon>
        <taxon>Glomeraceae</taxon>
        <taxon>Glomus</taxon>
    </lineage>
</organism>
<keyword evidence="2" id="KW-1185">Reference proteome</keyword>
<reference evidence="1 2" key="1">
    <citation type="submission" date="2018-06" db="EMBL/GenBank/DDBJ databases">
        <title>Comparative genomics reveals the genomic features of Rhizophagus irregularis, R. cerebriforme, R. diaphanum and Gigaspora rosea, and their symbiotic lifestyle signature.</title>
        <authorList>
            <person name="Morin E."/>
            <person name="San Clemente H."/>
            <person name="Chen E.C.H."/>
            <person name="De La Providencia I."/>
            <person name="Hainaut M."/>
            <person name="Kuo A."/>
            <person name="Kohler A."/>
            <person name="Murat C."/>
            <person name="Tang N."/>
            <person name="Roy S."/>
            <person name="Loubradou J."/>
            <person name="Henrissat B."/>
            <person name="Grigoriev I.V."/>
            <person name="Corradi N."/>
            <person name="Roux C."/>
            <person name="Martin F.M."/>
        </authorList>
    </citation>
    <scope>NUCLEOTIDE SEQUENCE [LARGE SCALE GENOMIC DNA]</scope>
    <source>
        <strain evidence="1 2">DAOM 227022</strain>
    </source>
</reference>
<dbReference type="SUPFAM" id="SSF52047">
    <property type="entry name" value="RNI-like"/>
    <property type="match status" value="1"/>
</dbReference>
<dbReference type="EMBL" id="QKYT01000225">
    <property type="protein sequence ID" value="RIA89311.1"/>
    <property type="molecule type" value="Genomic_DNA"/>
</dbReference>
<proteinExistence type="predicted"/>
<dbReference type="OrthoDB" id="2328876at2759"/>
<dbReference type="AlphaFoldDB" id="A0A397T2D2"/>
<dbReference type="Gene3D" id="3.80.10.10">
    <property type="entry name" value="Ribonuclease Inhibitor"/>
    <property type="match status" value="1"/>
</dbReference>
<evidence type="ECO:0000313" key="2">
    <source>
        <dbReference type="Proteomes" id="UP000265703"/>
    </source>
</evidence>
<sequence>MPVNLTEDCFDEIIQYINNKQTLYSFLFVNRLFCRKIIPKLWSDPFTLLGQSSPSIVRIYISCLSNNERESIYNWGLRIKIKQNKPLFPYLSFLKELDFWCLKGSTEEWVRSVRCERNLKMNSFFRYFLKILLKKCQNIKILRWFIHDKHYIMPDIRNFSYGSHKSHNVFENIRELHCGDYYLDPVFYRHLSKFCNKIVILNVLHYHKPNDSNLTDLIKKQKGLQSITFCSLSGGTLRLVNSLSSQVHSLVSLRFEDTDFTDVSSKGFADCSNLKTIELLDCRTNDSYTFWEPFIQISRIQLSKFTLVRTPINPKAIEAILKNSDRNLRELTLDKIVIESMPEILNILKSYCKNLIYLKISLIEINDFTQRLFNILPTFKRLKSLIIRNSRLNTKYMINKLKLGPSLPKSLRLLDMDLEISANMLKKFLDNCAAPLERLILNYSIGFTDEHLKHILKYWRTKKTLKSIGFTYRSPPELFIMSSVTEKMEARVKKCIEVYDPDDQDDCLF</sequence>
<comment type="caution">
    <text evidence="1">The sequence shown here is derived from an EMBL/GenBank/DDBJ whole genome shotgun (WGS) entry which is preliminary data.</text>
</comment>
<evidence type="ECO:0008006" key="3">
    <source>
        <dbReference type="Google" id="ProtNLM"/>
    </source>
</evidence>
<accession>A0A397T2D2</accession>
<protein>
    <recommendedName>
        <fullName evidence="3">F-box domain-containing protein</fullName>
    </recommendedName>
</protein>
<gene>
    <name evidence="1" type="ORF">C1645_806337</name>
</gene>
<evidence type="ECO:0000313" key="1">
    <source>
        <dbReference type="EMBL" id="RIA89311.1"/>
    </source>
</evidence>
<dbReference type="Proteomes" id="UP000265703">
    <property type="component" value="Unassembled WGS sequence"/>
</dbReference>